<reference evidence="3" key="1">
    <citation type="submission" date="2019-02" db="EMBL/GenBank/DDBJ databases">
        <authorList>
            <person name="Li S.-H."/>
        </authorList>
    </citation>
    <scope>NUCLEOTIDE SEQUENCE</scope>
    <source>
        <strain evidence="3">IMCC14734</strain>
    </source>
</reference>
<keyword evidence="1" id="KW-0812">Transmembrane</keyword>
<dbReference type="RefSeq" id="WP_279244619.1">
    <property type="nucleotide sequence ID" value="NZ_SHNN01000001.1"/>
</dbReference>
<evidence type="ECO:0000313" key="3">
    <source>
        <dbReference type="EMBL" id="MCX2980644.1"/>
    </source>
</evidence>
<gene>
    <name evidence="3" type="ORF">EYC98_07110</name>
</gene>
<feature type="domain" description="Lcl C-terminal" evidence="2">
    <location>
        <begin position="93"/>
        <end position="187"/>
    </location>
</feature>
<dbReference type="Proteomes" id="UP001143362">
    <property type="component" value="Unassembled WGS sequence"/>
</dbReference>
<organism evidence="3 4">
    <name type="scientific">Candidatus Litorirhabdus singularis</name>
    <dbReference type="NCBI Taxonomy" id="2518993"/>
    <lineage>
        <taxon>Bacteria</taxon>
        <taxon>Pseudomonadati</taxon>
        <taxon>Pseudomonadota</taxon>
        <taxon>Gammaproteobacteria</taxon>
        <taxon>Cellvibrionales</taxon>
        <taxon>Halieaceae</taxon>
        <taxon>Candidatus Litorirhabdus</taxon>
    </lineage>
</organism>
<accession>A0ABT3TF58</accession>
<keyword evidence="1" id="KW-1133">Transmembrane helix</keyword>
<proteinExistence type="predicted"/>
<dbReference type="EMBL" id="SHNN01000001">
    <property type="protein sequence ID" value="MCX2980644.1"/>
    <property type="molecule type" value="Genomic_DNA"/>
</dbReference>
<evidence type="ECO:0000256" key="1">
    <source>
        <dbReference type="SAM" id="Phobius"/>
    </source>
</evidence>
<keyword evidence="4" id="KW-1185">Reference proteome</keyword>
<sequence>MQIVIIVLGVVLVLAGLYFAVGGFGQGSSGGGFRDMKMEGPPWLILVAIGVGLVVYGSTWEAGQDPAPRASVGEAERPAITANVPIYKFGDTTWTTSTKAAGIVDWAQASAYCSGLNAGGLAYRLPTIAELQSIADPNDPNAWDRKIARIFHDGIGSNWIWSADVDGAGAAFYFDFETLGVSSSARNSTVGIEALCVGE</sequence>
<name>A0ABT3TF58_9GAMM</name>
<comment type="caution">
    <text evidence="3">The sequence shown here is derived from an EMBL/GenBank/DDBJ whole genome shotgun (WGS) entry which is preliminary data.</text>
</comment>
<evidence type="ECO:0000313" key="4">
    <source>
        <dbReference type="Proteomes" id="UP001143362"/>
    </source>
</evidence>
<dbReference type="InterPro" id="IPR011460">
    <property type="entry name" value="Lcl_C"/>
</dbReference>
<feature type="transmembrane region" description="Helical" evidence="1">
    <location>
        <begin position="43"/>
        <end position="60"/>
    </location>
</feature>
<evidence type="ECO:0000259" key="2">
    <source>
        <dbReference type="Pfam" id="PF07603"/>
    </source>
</evidence>
<keyword evidence="1" id="KW-0472">Membrane</keyword>
<protein>
    <submittedName>
        <fullName evidence="3">DUF1566 domain-containing protein</fullName>
    </submittedName>
</protein>
<dbReference type="Pfam" id="PF07603">
    <property type="entry name" value="Lcl_C"/>
    <property type="match status" value="1"/>
</dbReference>